<dbReference type="PANTHER" id="PTHR18929">
    <property type="entry name" value="PROTEIN DISULFIDE ISOMERASE"/>
    <property type="match status" value="1"/>
</dbReference>
<gene>
    <name evidence="10" type="primary">PDI_0</name>
    <name evidence="10" type="ORF">CK203_002127</name>
</gene>
<evidence type="ECO:0000256" key="2">
    <source>
        <dbReference type="ARBA" id="ARBA00004319"/>
    </source>
</evidence>
<evidence type="ECO:0000313" key="10">
    <source>
        <dbReference type="EMBL" id="RVX21601.1"/>
    </source>
</evidence>
<protein>
    <recommendedName>
        <fullName evidence="4">protein disulfide-isomerase</fullName>
        <ecNumber evidence="4">5.3.4.1</ecNumber>
    </recommendedName>
</protein>
<dbReference type="Gene3D" id="3.40.30.10">
    <property type="entry name" value="Glutaredoxin"/>
    <property type="match status" value="4"/>
</dbReference>
<organism evidence="10 11">
    <name type="scientific">Vitis vinifera</name>
    <name type="common">Grape</name>
    <dbReference type="NCBI Taxonomy" id="29760"/>
    <lineage>
        <taxon>Eukaryota</taxon>
        <taxon>Viridiplantae</taxon>
        <taxon>Streptophyta</taxon>
        <taxon>Embryophyta</taxon>
        <taxon>Tracheophyta</taxon>
        <taxon>Spermatophyta</taxon>
        <taxon>Magnoliopsida</taxon>
        <taxon>eudicotyledons</taxon>
        <taxon>Gunneridae</taxon>
        <taxon>Pentapetalae</taxon>
        <taxon>rosids</taxon>
        <taxon>Vitales</taxon>
        <taxon>Vitaceae</taxon>
        <taxon>Viteae</taxon>
        <taxon>Vitis</taxon>
    </lineage>
</organism>
<comment type="subcellular location">
    <subcellularLocation>
        <location evidence="2">Endoplasmic reticulum lumen</location>
    </subcellularLocation>
</comment>
<keyword evidence="7" id="KW-0676">Redox-active center</keyword>
<dbReference type="PRINTS" id="PR00421">
    <property type="entry name" value="THIOREDOXIN"/>
</dbReference>
<dbReference type="AlphaFoldDB" id="A0A438KK64"/>
<dbReference type="Proteomes" id="UP000288805">
    <property type="component" value="Unassembled WGS sequence"/>
</dbReference>
<dbReference type="Pfam" id="PF00085">
    <property type="entry name" value="Thioredoxin"/>
    <property type="match status" value="2"/>
</dbReference>
<feature type="domain" description="Thioredoxin" evidence="9">
    <location>
        <begin position="15"/>
        <end position="145"/>
    </location>
</feature>
<dbReference type="EMBL" id="QGNW01000005">
    <property type="protein sequence ID" value="RVX21601.1"/>
    <property type="molecule type" value="Genomic_DNA"/>
</dbReference>
<dbReference type="FunFam" id="3.40.30.10:FF:000150">
    <property type="entry name" value="Protein disulfide-isomerase"/>
    <property type="match status" value="1"/>
</dbReference>
<comment type="caution">
    <text evidence="10">The sequence shown here is derived from an EMBL/GenBank/DDBJ whole genome shotgun (WGS) entry which is preliminary data.</text>
</comment>
<dbReference type="GO" id="GO:0003756">
    <property type="term" value="F:protein disulfide isomerase activity"/>
    <property type="evidence" value="ECO:0007669"/>
    <property type="project" value="UniProtKB-EC"/>
</dbReference>
<accession>A0A438KK64</accession>
<dbReference type="CDD" id="cd02961">
    <property type="entry name" value="PDI_a_family"/>
    <property type="match status" value="1"/>
</dbReference>
<dbReference type="FunFam" id="3.40.30.10:FF:000184">
    <property type="entry name" value="Protein disulfide-isomerase"/>
    <property type="match status" value="1"/>
</dbReference>
<keyword evidence="6 10" id="KW-0413">Isomerase</keyword>
<evidence type="ECO:0000313" key="11">
    <source>
        <dbReference type="Proteomes" id="UP000288805"/>
    </source>
</evidence>
<dbReference type="PROSITE" id="PS00194">
    <property type="entry name" value="THIOREDOXIN_1"/>
    <property type="match status" value="2"/>
</dbReference>
<evidence type="ECO:0000259" key="9">
    <source>
        <dbReference type="PROSITE" id="PS51352"/>
    </source>
</evidence>
<dbReference type="Pfam" id="PF13848">
    <property type="entry name" value="Thioredoxin_6"/>
    <property type="match status" value="1"/>
</dbReference>
<dbReference type="CDD" id="cd02982">
    <property type="entry name" value="PDI_b'_family"/>
    <property type="match status" value="1"/>
</dbReference>
<dbReference type="PANTHER" id="PTHR18929:SF132">
    <property type="entry name" value="PROTEIN DISULFIDE-ISOMERASE A3"/>
    <property type="match status" value="1"/>
</dbReference>
<evidence type="ECO:0000256" key="4">
    <source>
        <dbReference type="ARBA" id="ARBA00012723"/>
    </source>
</evidence>
<dbReference type="InterPro" id="IPR013766">
    <property type="entry name" value="Thioredoxin_domain"/>
</dbReference>
<feature type="signal peptide" evidence="8">
    <location>
        <begin position="1"/>
        <end position="30"/>
    </location>
</feature>
<keyword evidence="8" id="KW-0732">Signal</keyword>
<evidence type="ECO:0000256" key="5">
    <source>
        <dbReference type="ARBA" id="ARBA00022824"/>
    </source>
</evidence>
<evidence type="ECO:0000256" key="6">
    <source>
        <dbReference type="ARBA" id="ARBA00023235"/>
    </source>
</evidence>
<comment type="similarity">
    <text evidence="3">Belongs to the protein disulfide isomerase family.</text>
</comment>
<dbReference type="CDD" id="cd02995">
    <property type="entry name" value="PDI_a_PDI_a'_C"/>
    <property type="match status" value="1"/>
</dbReference>
<dbReference type="PROSITE" id="PS51352">
    <property type="entry name" value="THIOREDOXIN_2"/>
    <property type="match status" value="2"/>
</dbReference>
<evidence type="ECO:0000256" key="7">
    <source>
        <dbReference type="ARBA" id="ARBA00023284"/>
    </source>
</evidence>
<dbReference type="CDD" id="cd02981">
    <property type="entry name" value="PDI_b_family"/>
    <property type="match status" value="1"/>
</dbReference>
<reference evidence="10 11" key="1">
    <citation type="journal article" date="2018" name="PLoS Genet.">
        <title>Population sequencing reveals clonal diversity and ancestral inbreeding in the grapevine cultivar Chardonnay.</title>
        <authorList>
            <person name="Roach M.J."/>
            <person name="Johnson D.L."/>
            <person name="Bohlmann J."/>
            <person name="van Vuuren H.J."/>
            <person name="Jones S.J."/>
            <person name="Pretorius I.S."/>
            <person name="Schmidt S.A."/>
            <person name="Borneman A.R."/>
        </authorList>
    </citation>
    <scope>NUCLEOTIDE SEQUENCE [LARGE SCALE GENOMIC DNA]</scope>
    <source>
        <strain evidence="11">cv. Chardonnay</strain>
        <tissue evidence="10">Leaf</tissue>
    </source>
</reference>
<feature type="domain" description="Thioredoxin" evidence="9">
    <location>
        <begin position="379"/>
        <end position="529"/>
    </location>
</feature>
<proteinExistence type="inferred from homology"/>
<dbReference type="InterPro" id="IPR017937">
    <property type="entry name" value="Thioredoxin_CS"/>
</dbReference>
<evidence type="ECO:0000256" key="8">
    <source>
        <dbReference type="SAM" id="SignalP"/>
    </source>
</evidence>
<keyword evidence="5" id="KW-0256">Endoplasmic reticulum</keyword>
<name>A0A438KK64_VITVI</name>
<dbReference type="InterPro" id="IPR036249">
    <property type="entry name" value="Thioredoxin-like_sf"/>
</dbReference>
<dbReference type="EC" id="5.3.4.1" evidence="4"/>
<evidence type="ECO:0000256" key="1">
    <source>
        <dbReference type="ARBA" id="ARBA00001182"/>
    </source>
</evidence>
<comment type="catalytic activity">
    <reaction evidence="1">
        <text>Catalyzes the rearrangement of -S-S- bonds in proteins.</text>
        <dbReference type="EC" id="5.3.4.1"/>
    </reaction>
</comment>
<dbReference type="GO" id="GO:0005788">
    <property type="term" value="C:endoplasmic reticulum lumen"/>
    <property type="evidence" value="ECO:0007669"/>
    <property type="project" value="UniProtKB-SubCell"/>
</dbReference>
<feature type="chain" id="PRO_5019358088" description="protein disulfide-isomerase" evidence="8">
    <location>
        <begin position="31"/>
        <end position="541"/>
    </location>
</feature>
<dbReference type="SUPFAM" id="SSF52833">
    <property type="entry name" value="Thioredoxin-like"/>
    <property type="match status" value="4"/>
</dbReference>
<sequence length="541" mass="60523">MVFPMECKCLFSVLVLFSSLLALCTVPISAVEGEFVVTLDYSNFTETVAKQDFIVVEFYAPWCGHCQQLAPEYEKAASVLSSHDPPIILAKVNGDDAANRQLGQKFDIKGFPTLFIVKDGGKKVQEYNGPPDADGIVNYLKRQLGPASTEIKSSEDAATFIDEKGVAIVGVFPDFSGEEFDNFISIAENLRSDYVFGHTLDAKLLPRGESSVKGPIVRLFKPFDELYVDFQDFEVDALEKFVKEASMPLVTIFDSDPSGHGYVAKFFDLPNDKVIKPNHPMNKMLNLSKLMRELQMVEGIFKDHKGAHKEVMLVVEFNSEEFDAFNSKYRDAAELYKGKNLGFLLGDVNVSEGAVEYYGLKADQTPLIIIDNNDLDTRYFEAKIKPDQIAPWLEEYLDGRLKPFIKSQPIPETNDGPVKVAVFETLEEIVFNSGKNGVDFIAFLIEFYAPWCGHCQRLAPILEEAAVSFQNDPDIIIAKLDATVNDIPKKFKVEGFPTMYFKPANGELVEYGGDATKEAIIDFIKEKRDKSIQEGSARDEL</sequence>
<evidence type="ECO:0000256" key="3">
    <source>
        <dbReference type="ARBA" id="ARBA00006347"/>
    </source>
</evidence>